<sequence>MSWEDVREGYLYVEQKKTGAKLAIPAGLKIDELGISLEMVLQECRKLSAAKTIISSPAGKVLTPATVSGNFRKTRELSGLDFSGEPPGFHELRSLSTRLYGKQAGDSFAQHLLGHKSGIMTAKYRDDRGREWNRIEVG</sequence>
<name>A0AAJ5QWN1_9ENTR</name>
<evidence type="ECO:0000259" key="2">
    <source>
        <dbReference type="PROSITE" id="PS51898"/>
    </source>
</evidence>
<dbReference type="EMBL" id="CP112887">
    <property type="protein sequence ID" value="WBW63468.1"/>
    <property type="molecule type" value="Genomic_DNA"/>
</dbReference>
<feature type="domain" description="Tyr recombinase" evidence="2">
    <location>
        <begin position="1"/>
        <end position="137"/>
    </location>
</feature>
<reference evidence="3 4" key="1">
    <citation type="journal article" date="2023" name="Microbiol. Resour. Announc.">
        <title>Complete Genome Sequence of the First Colistin-Resistant Raoultella electrica Strain.</title>
        <authorList>
            <person name="Aldeia C."/>
            <person name="Campos-Madueno E.I."/>
            <person name="Sendi P."/>
            <person name="Endimiani A."/>
        </authorList>
    </citation>
    <scope>NUCLEOTIDE SEQUENCE [LARGE SCALE GENOMIC DNA]</scope>
    <source>
        <strain evidence="3 4">S2-IND-01-C</strain>
    </source>
</reference>
<dbReference type="InterPro" id="IPR013762">
    <property type="entry name" value="Integrase-like_cat_sf"/>
</dbReference>
<evidence type="ECO:0000256" key="1">
    <source>
        <dbReference type="ARBA" id="ARBA00023172"/>
    </source>
</evidence>
<dbReference type="GO" id="GO:0006310">
    <property type="term" value="P:DNA recombination"/>
    <property type="evidence" value="ECO:0007669"/>
    <property type="project" value="UniProtKB-KW"/>
</dbReference>
<dbReference type="InterPro" id="IPR002104">
    <property type="entry name" value="Integrase_catalytic"/>
</dbReference>
<organism evidence="3 4">
    <name type="scientific">Klebsiella electrica</name>
    <dbReference type="NCBI Taxonomy" id="1259973"/>
    <lineage>
        <taxon>Bacteria</taxon>
        <taxon>Pseudomonadati</taxon>
        <taxon>Pseudomonadota</taxon>
        <taxon>Gammaproteobacteria</taxon>
        <taxon>Enterobacterales</taxon>
        <taxon>Enterobacteriaceae</taxon>
        <taxon>Klebsiella/Raoultella group</taxon>
        <taxon>Klebsiella</taxon>
    </lineage>
</organism>
<dbReference type="GO" id="GO:0015074">
    <property type="term" value="P:DNA integration"/>
    <property type="evidence" value="ECO:0007669"/>
    <property type="project" value="InterPro"/>
</dbReference>
<gene>
    <name evidence="3" type="ORF">OR613_11510</name>
</gene>
<dbReference type="PROSITE" id="PS51898">
    <property type="entry name" value="TYR_RECOMBINASE"/>
    <property type="match status" value="1"/>
</dbReference>
<protein>
    <submittedName>
        <fullName evidence="3">Tyrosine-type recombinase/integrase</fullName>
    </submittedName>
</protein>
<dbReference type="AlphaFoldDB" id="A0AAJ5QWN1"/>
<dbReference type="RefSeq" id="WP_131047991.1">
    <property type="nucleotide sequence ID" value="NZ_CP041247.1"/>
</dbReference>
<dbReference type="Proteomes" id="UP001210130">
    <property type="component" value="Chromosome"/>
</dbReference>
<dbReference type="GO" id="GO:0003677">
    <property type="term" value="F:DNA binding"/>
    <property type="evidence" value="ECO:0007669"/>
    <property type="project" value="InterPro"/>
</dbReference>
<evidence type="ECO:0000313" key="4">
    <source>
        <dbReference type="Proteomes" id="UP001210130"/>
    </source>
</evidence>
<proteinExistence type="predicted"/>
<dbReference type="SUPFAM" id="SSF56349">
    <property type="entry name" value="DNA breaking-rejoining enzymes"/>
    <property type="match status" value="1"/>
</dbReference>
<dbReference type="Gene3D" id="1.10.443.10">
    <property type="entry name" value="Intergrase catalytic core"/>
    <property type="match status" value="1"/>
</dbReference>
<evidence type="ECO:0000313" key="3">
    <source>
        <dbReference type="EMBL" id="WBW63468.1"/>
    </source>
</evidence>
<dbReference type="Pfam" id="PF00589">
    <property type="entry name" value="Phage_integrase"/>
    <property type="match status" value="1"/>
</dbReference>
<accession>A0AAJ5QWN1</accession>
<dbReference type="InterPro" id="IPR011010">
    <property type="entry name" value="DNA_brk_join_enz"/>
</dbReference>
<keyword evidence="4" id="KW-1185">Reference proteome</keyword>
<keyword evidence="1" id="KW-0233">DNA recombination</keyword>